<dbReference type="SUPFAM" id="SSF109604">
    <property type="entry name" value="HD-domain/PDEase-like"/>
    <property type="match status" value="1"/>
</dbReference>
<keyword evidence="2" id="KW-1185">Reference proteome</keyword>
<dbReference type="EMBL" id="JAEUGD010000042">
    <property type="protein sequence ID" value="MBL6447201.1"/>
    <property type="molecule type" value="Genomic_DNA"/>
</dbReference>
<evidence type="ECO:0000313" key="2">
    <source>
        <dbReference type="Proteomes" id="UP000614216"/>
    </source>
</evidence>
<evidence type="ECO:0000313" key="1">
    <source>
        <dbReference type="EMBL" id="MBL6447201.1"/>
    </source>
</evidence>
<proteinExistence type="predicted"/>
<name>A0A937FZ81_9BACT</name>
<dbReference type="Gene3D" id="1.10.3210.10">
    <property type="entry name" value="Hypothetical protein af1432"/>
    <property type="match status" value="1"/>
</dbReference>
<reference evidence="1" key="1">
    <citation type="submission" date="2021-01" db="EMBL/GenBank/DDBJ databases">
        <title>Fulvivirga kasyanovii gen. nov., sp nov., a novel member of the phylum Bacteroidetes isolated from seawater in a mussel farm.</title>
        <authorList>
            <person name="Zhao L.-H."/>
            <person name="Wang Z.-J."/>
        </authorList>
    </citation>
    <scope>NUCLEOTIDE SEQUENCE</scope>
    <source>
        <strain evidence="1">29W222</strain>
    </source>
</reference>
<dbReference type="RefSeq" id="WP_202856723.1">
    <property type="nucleotide sequence ID" value="NZ_JAEUGD010000042.1"/>
</dbReference>
<organism evidence="1 2">
    <name type="scientific">Fulvivirga marina</name>
    <dbReference type="NCBI Taxonomy" id="2494733"/>
    <lineage>
        <taxon>Bacteria</taxon>
        <taxon>Pseudomonadati</taxon>
        <taxon>Bacteroidota</taxon>
        <taxon>Cytophagia</taxon>
        <taxon>Cytophagales</taxon>
        <taxon>Fulvivirgaceae</taxon>
        <taxon>Fulvivirga</taxon>
    </lineage>
</organism>
<comment type="caution">
    <text evidence="1">The sequence shown here is derived from an EMBL/GenBank/DDBJ whole genome shotgun (WGS) entry which is preliminary data.</text>
</comment>
<evidence type="ECO:0008006" key="3">
    <source>
        <dbReference type="Google" id="ProtNLM"/>
    </source>
</evidence>
<protein>
    <recommendedName>
        <fullName evidence="3">Phosphohydrolase</fullName>
    </recommendedName>
</protein>
<accession>A0A937FZ81</accession>
<dbReference type="AlphaFoldDB" id="A0A937FZ81"/>
<gene>
    <name evidence="1" type="ORF">JMN32_12840</name>
</gene>
<sequence>MKHFPITYNEPVIEQVLEHYSEHLGGDFQKYRNHVYRVFHYALYIIRKSEHMNSKVRGQIAYASAFHDIGIWTHKTFDYLKPSIFAMQEYLQNTPDTKIIAGMIFWHHKRSAYVGKHQLLIESFRRADWIDVTKGIKSFGVPREFMEEVTNVFPYHHFHITLMKKSFKHMLKHPFAPFPMFKN</sequence>
<dbReference type="Proteomes" id="UP000614216">
    <property type="component" value="Unassembled WGS sequence"/>
</dbReference>